<protein>
    <recommendedName>
        <fullName evidence="3">Chitin synthase</fullName>
        <ecNumber evidence="3">2.4.1.16</ecNumber>
    </recommendedName>
</protein>
<dbReference type="GO" id="GO:0071555">
    <property type="term" value="P:cell wall organization"/>
    <property type="evidence" value="ECO:0007669"/>
    <property type="project" value="UniProtKB-KW"/>
</dbReference>
<dbReference type="Pfam" id="PF01644">
    <property type="entry name" value="Chitin_synth_1"/>
    <property type="match status" value="1"/>
</dbReference>
<sequence>MGGHIGKDNEFTHMRYTAVTCDPDDFTREAGWSLPTSKVWTRYRIARGNYKVLVARTLHGVMLNLKEICKAHWSEFKKMAEKGAPETGAGAAWKKIAVVLVFDGIEPADKATLDLLATLGVTKME</sequence>
<keyword evidence="1" id="KW-0812">Transmembrane</keyword>
<comment type="similarity">
    <text evidence="3">Belongs to the chitin synthase family.</text>
</comment>
<keyword evidence="2 3" id="KW-0961">Cell wall biogenesis/degradation</keyword>
<dbReference type="InterPro" id="IPR013616">
    <property type="entry name" value="Chitin_synth_N"/>
</dbReference>
<organism evidence="5 6">
    <name type="scientific">Puccinia graminis f. sp. tritici</name>
    <dbReference type="NCBI Taxonomy" id="56615"/>
    <lineage>
        <taxon>Eukaryota</taxon>
        <taxon>Fungi</taxon>
        <taxon>Dikarya</taxon>
        <taxon>Basidiomycota</taxon>
        <taxon>Pucciniomycotina</taxon>
        <taxon>Pucciniomycetes</taxon>
        <taxon>Pucciniales</taxon>
        <taxon>Pucciniaceae</taxon>
        <taxon>Puccinia</taxon>
    </lineage>
</organism>
<keyword evidence="3" id="KW-0328">Glycosyltransferase</keyword>
<keyword evidence="1" id="KW-0472">Membrane</keyword>
<gene>
    <name evidence="5" type="primary">CHS2_4</name>
    <name evidence="5" type="ORF">PGTUg99_004000</name>
</gene>
<evidence type="ECO:0000259" key="4">
    <source>
        <dbReference type="Pfam" id="PF08407"/>
    </source>
</evidence>
<dbReference type="GO" id="GO:0006031">
    <property type="term" value="P:chitin biosynthetic process"/>
    <property type="evidence" value="ECO:0007669"/>
    <property type="project" value="UniProtKB-UniRule"/>
</dbReference>
<evidence type="ECO:0000313" key="6">
    <source>
        <dbReference type="Proteomes" id="UP000325313"/>
    </source>
</evidence>
<evidence type="ECO:0000256" key="3">
    <source>
        <dbReference type="RuleBase" id="RU366040"/>
    </source>
</evidence>
<comment type="caution">
    <text evidence="5">The sequence shown here is derived from an EMBL/GenBank/DDBJ whole genome shotgun (WGS) entry which is preliminary data.</text>
</comment>
<evidence type="ECO:0000256" key="2">
    <source>
        <dbReference type="ARBA" id="ARBA00023316"/>
    </source>
</evidence>
<name>A0A5B0LJW6_PUCGR</name>
<accession>A0A5B0LJW6</accession>
<dbReference type="AlphaFoldDB" id="A0A5B0LJW6"/>
<comment type="subcellular location">
    <subcellularLocation>
        <location evidence="3">Cell membrane</location>
        <topology evidence="3">Multi-pass membrane protein</topology>
    </subcellularLocation>
</comment>
<keyword evidence="1" id="KW-1133">Transmembrane helix</keyword>
<comment type="function">
    <text evidence="3">Polymerizes chitin, a structural polymer of the cell wall and septum, by transferring the sugar moiety of UDP-GlcNAc to the non-reducing end of the growing chitin polymer.</text>
</comment>
<reference evidence="5 6" key="1">
    <citation type="submission" date="2019-05" db="EMBL/GenBank/DDBJ databases">
        <title>Emergence of the Ug99 lineage of the wheat stem rust pathogen through somatic hybridization.</title>
        <authorList>
            <person name="Li F."/>
            <person name="Upadhyaya N.M."/>
            <person name="Sperschneider J."/>
            <person name="Matny O."/>
            <person name="Nguyen-Phuc H."/>
            <person name="Mago R."/>
            <person name="Raley C."/>
            <person name="Miller M.E."/>
            <person name="Silverstein K.A.T."/>
            <person name="Henningsen E."/>
            <person name="Hirsch C.D."/>
            <person name="Visser B."/>
            <person name="Pretorius Z.A."/>
            <person name="Steffenson B.J."/>
            <person name="Schwessinger B."/>
            <person name="Dodds P.N."/>
            <person name="Figueroa M."/>
        </authorList>
    </citation>
    <scope>NUCLEOTIDE SEQUENCE [LARGE SCALE GENOMIC DNA]</scope>
    <source>
        <strain evidence="5 6">Ug99</strain>
    </source>
</reference>
<dbReference type="EC" id="2.4.1.16" evidence="3"/>
<keyword evidence="3" id="KW-0808">Transferase</keyword>
<dbReference type="Proteomes" id="UP000325313">
    <property type="component" value="Unassembled WGS sequence"/>
</dbReference>
<dbReference type="GO" id="GO:0004100">
    <property type="term" value="F:chitin synthase activity"/>
    <property type="evidence" value="ECO:0007669"/>
    <property type="project" value="UniProtKB-UniRule"/>
</dbReference>
<comment type="catalytic activity">
    <reaction evidence="3">
        <text>[(1-&gt;4)-N-acetyl-beta-D-glucosaminyl](n) + UDP-N-acetyl-alpha-D-glucosamine = [(1-&gt;4)-N-acetyl-beta-D-glucosaminyl](n+1) + UDP + H(+)</text>
        <dbReference type="Rhea" id="RHEA:16637"/>
        <dbReference type="Rhea" id="RHEA-COMP:9593"/>
        <dbReference type="Rhea" id="RHEA-COMP:9595"/>
        <dbReference type="ChEBI" id="CHEBI:15378"/>
        <dbReference type="ChEBI" id="CHEBI:17029"/>
        <dbReference type="ChEBI" id="CHEBI:57705"/>
        <dbReference type="ChEBI" id="CHEBI:58223"/>
        <dbReference type="EC" id="2.4.1.16"/>
    </reaction>
</comment>
<dbReference type="Pfam" id="PF08407">
    <property type="entry name" value="Chitin_synth_1N"/>
    <property type="match status" value="1"/>
</dbReference>
<keyword evidence="3" id="KW-1003">Cell membrane</keyword>
<evidence type="ECO:0000313" key="5">
    <source>
        <dbReference type="EMBL" id="KAA1063754.1"/>
    </source>
</evidence>
<evidence type="ECO:0000256" key="1">
    <source>
        <dbReference type="ARBA" id="ARBA00022989"/>
    </source>
</evidence>
<dbReference type="EMBL" id="VDEP01000527">
    <property type="protein sequence ID" value="KAA1063754.1"/>
    <property type="molecule type" value="Genomic_DNA"/>
</dbReference>
<dbReference type="GO" id="GO:0005886">
    <property type="term" value="C:plasma membrane"/>
    <property type="evidence" value="ECO:0007669"/>
    <property type="project" value="UniProtKB-SubCell"/>
</dbReference>
<proteinExistence type="inferred from homology"/>
<feature type="domain" description="Chitin synthase N-terminal" evidence="4">
    <location>
        <begin position="7"/>
        <end position="37"/>
    </location>
</feature>